<dbReference type="Pfam" id="PF22807">
    <property type="entry name" value="TrAA12"/>
    <property type="match status" value="1"/>
</dbReference>
<dbReference type="EMBL" id="JAWRVE010000006">
    <property type="protein sequence ID" value="KAL1881349.1"/>
    <property type="molecule type" value="Genomic_DNA"/>
</dbReference>
<protein>
    <recommendedName>
        <fullName evidence="2">Pyrroloquinoline quinone-dependent pyranose dehydrogenase beta-propeller domain-containing protein</fullName>
    </recommendedName>
</protein>
<dbReference type="InterPro" id="IPR051262">
    <property type="entry name" value="SMP-30/CGR1_Lactonase"/>
</dbReference>
<feature type="chain" id="PRO_5047364966" description="Pyrroloquinoline quinone-dependent pyranose dehydrogenase beta-propeller domain-containing protein" evidence="1">
    <location>
        <begin position="26"/>
        <end position="430"/>
    </location>
</feature>
<name>A0ABR3XZF7_9PEZI</name>
<comment type="caution">
    <text evidence="3">The sequence shown here is derived from an EMBL/GenBank/DDBJ whole genome shotgun (WGS) entry which is preliminary data.</text>
</comment>
<organism evidence="3 4">
    <name type="scientific">Diaporthe australafricana</name>
    <dbReference type="NCBI Taxonomy" id="127596"/>
    <lineage>
        <taxon>Eukaryota</taxon>
        <taxon>Fungi</taxon>
        <taxon>Dikarya</taxon>
        <taxon>Ascomycota</taxon>
        <taxon>Pezizomycotina</taxon>
        <taxon>Sordariomycetes</taxon>
        <taxon>Sordariomycetidae</taxon>
        <taxon>Diaporthales</taxon>
        <taxon>Diaporthaceae</taxon>
        <taxon>Diaporthe</taxon>
    </lineage>
</organism>
<accession>A0ABR3XZF7</accession>
<proteinExistence type="predicted"/>
<keyword evidence="4" id="KW-1185">Reference proteome</keyword>
<feature type="domain" description="Pyrroloquinoline quinone-dependent pyranose dehydrogenase beta-propeller" evidence="2">
    <location>
        <begin position="42"/>
        <end position="428"/>
    </location>
</feature>
<evidence type="ECO:0000313" key="4">
    <source>
        <dbReference type="Proteomes" id="UP001583177"/>
    </source>
</evidence>
<dbReference type="InterPro" id="IPR054539">
    <property type="entry name" value="Beta-prop_PDH"/>
</dbReference>
<feature type="signal peptide" evidence="1">
    <location>
        <begin position="1"/>
        <end position="25"/>
    </location>
</feature>
<dbReference type="SUPFAM" id="SSF50952">
    <property type="entry name" value="Soluble quinoprotein glucose dehydrogenase"/>
    <property type="match status" value="1"/>
</dbReference>
<keyword evidence="1" id="KW-0732">Signal</keyword>
<dbReference type="InterPro" id="IPR011041">
    <property type="entry name" value="Quinoprot_gluc/sorb_DH_b-prop"/>
</dbReference>
<dbReference type="PANTHER" id="PTHR47572">
    <property type="entry name" value="LIPOPROTEIN-RELATED"/>
    <property type="match status" value="1"/>
</dbReference>
<dbReference type="Proteomes" id="UP001583177">
    <property type="component" value="Unassembled WGS sequence"/>
</dbReference>
<dbReference type="InterPro" id="IPR011042">
    <property type="entry name" value="6-blade_b-propeller_TolB-like"/>
</dbReference>
<evidence type="ECO:0000313" key="3">
    <source>
        <dbReference type="EMBL" id="KAL1881349.1"/>
    </source>
</evidence>
<dbReference type="PANTHER" id="PTHR47572:SF4">
    <property type="entry name" value="LACTONASE DRP35"/>
    <property type="match status" value="1"/>
</dbReference>
<dbReference type="Gene3D" id="2.120.10.30">
    <property type="entry name" value="TolB, C-terminal domain"/>
    <property type="match status" value="1"/>
</dbReference>
<sequence>MLFCRNVMQIGVLAVVSTLTSLVSGQNCQAAPTSRFSTVSGTGFTAKLLLSAGLTSPRGIAFDTAGALLVVNSGQGVMRVTLGESNGQPCVTGTKTLISDSTLNHGIDFSADGKTLFVSSQASVFAYTYDATAGTATAGKAIITGMSQADHVSRTLWVSRFKPDLLIMSRGSNANIDTATTDPSVGRSVIKYYSIAAVTQTPVDMARGGVLLGAGLRNSVGVTENPVTGEVWSVENSMDQVTRQGRDIHNNNPAEELNYHGKLNDTGNTLQGANYGYPGCVAAWTPADLSNTALTVGTHFVPNLASGQDAAAADAGCAKFKAPRLSLPAHTAPLDIKFNKNATAAYVTLHGSWNRTPPDGYRLLKIEFGADGQPTQPSTSTTASIPVLSNTNTGACPGSCIRPVGLAWDAQGRLYMSSENNEIYVITGNL</sequence>
<reference evidence="3 4" key="1">
    <citation type="journal article" date="2024" name="IMA Fungus">
        <title>IMA Genome - F19 : A genome assembly and annotation guide to empower mycologists, including annotated draft genome sequences of Ceratocystis pirilliformis, Diaporthe australafricana, Fusarium ophioides, Paecilomyces lecythidis, and Sporothrix stenoceras.</title>
        <authorList>
            <person name="Aylward J."/>
            <person name="Wilson A.M."/>
            <person name="Visagie C.M."/>
            <person name="Spraker J."/>
            <person name="Barnes I."/>
            <person name="Buitendag C."/>
            <person name="Ceriani C."/>
            <person name="Del Mar Angel L."/>
            <person name="du Plessis D."/>
            <person name="Fuchs T."/>
            <person name="Gasser K."/>
            <person name="Kramer D."/>
            <person name="Li W."/>
            <person name="Munsamy K."/>
            <person name="Piso A."/>
            <person name="Price J.L."/>
            <person name="Sonnekus B."/>
            <person name="Thomas C."/>
            <person name="van der Nest A."/>
            <person name="van Dijk A."/>
            <person name="van Heerden A."/>
            <person name="van Vuuren N."/>
            <person name="Yilmaz N."/>
            <person name="Duong T.A."/>
            <person name="van der Merwe N.A."/>
            <person name="Wingfield M.J."/>
            <person name="Wingfield B.D."/>
        </authorList>
    </citation>
    <scope>NUCLEOTIDE SEQUENCE [LARGE SCALE GENOMIC DNA]</scope>
    <source>
        <strain evidence="3 4">CMW 18300</strain>
    </source>
</reference>
<evidence type="ECO:0000256" key="1">
    <source>
        <dbReference type="SAM" id="SignalP"/>
    </source>
</evidence>
<evidence type="ECO:0000259" key="2">
    <source>
        <dbReference type="Pfam" id="PF22807"/>
    </source>
</evidence>
<gene>
    <name evidence="3" type="ORF">Daus18300_001202</name>
</gene>